<dbReference type="AlphaFoldDB" id="A0A5S5DV75"/>
<keyword evidence="3" id="KW-1185">Reference proteome</keyword>
<feature type="domain" description="Sialidase" evidence="1">
    <location>
        <begin position="57"/>
        <end position="331"/>
    </location>
</feature>
<evidence type="ECO:0000259" key="1">
    <source>
        <dbReference type="Pfam" id="PF13088"/>
    </source>
</evidence>
<name>A0A5S5DV75_9SPHI</name>
<dbReference type="RefSeq" id="WP_148907086.1">
    <property type="nucleotide sequence ID" value="NZ_VNHX01000001.1"/>
</dbReference>
<gene>
    <name evidence="2" type="ORF">BC792_101176</name>
</gene>
<accession>A0A5S5DV75</accession>
<dbReference type="Pfam" id="PF13088">
    <property type="entry name" value="BNR_2"/>
    <property type="match status" value="1"/>
</dbReference>
<protein>
    <submittedName>
        <fullName evidence="2">Putative neuraminidase</fullName>
    </submittedName>
</protein>
<reference evidence="2 3" key="1">
    <citation type="submission" date="2019-07" db="EMBL/GenBank/DDBJ databases">
        <title>Genomic Encyclopedia of Archaeal and Bacterial Type Strains, Phase II (KMG-II): from individual species to whole genera.</title>
        <authorList>
            <person name="Goeker M."/>
        </authorList>
    </citation>
    <scope>NUCLEOTIDE SEQUENCE [LARGE SCALE GENOMIC DNA]</scope>
    <source>
        <strain evidence="2 3">DSM 18850</strain>
    </source>
</reference>
<dbReference type="PANTHER" id="PTHR43752:SF2">
    <property type="entry name" value="BNR_ASP-BOX REPEAT FAMILY PROTEIN"/>
    <property type="match status" value="1"/>
</dbReference>
<dbReference type="OrthoDB" id="41724at2"/>
<dbReference type="EMBL" id="VNHX01000001">
    <property type="protein sequence ID" value="TYP98519.1"/>
    <property type="molecule type" value="Genomic_DNA"/>
</dbReference>
<proteinExistence type="predicted"/>
<organism evidence="2 3">
    <name type="scientific">Sphingobacterium allocomposti</name>
    <dbReference type="NCBI Taxonomy" id="415956"/>
    <lineage>
        <taxon>Bacteria</taxon>
        <taxon>Pseudomonadati</taxon>
        <taxon>Bacteroidota</taxon>
        <taxon>Sphingobacteriia</taxon>
        <taxon>Sphingobacteriales</taxon>
        <taxon>Sphingobacteriaceae</taxon>
        <taxon>Sphingobacterium</taxon>
    </lineage>
</organism>
<comment type="caution">
    <text evidence="2">The sequence shown here is derived from an EMBL/GenBank/DDBJ whole genome shotgun (WGS) entry which is preliminary data.</text>
</comment>
<dbReference type="CDD" id="cd15482">
    <property type="entry name" value="Sialidase_non-viral"/>
    <property type="match status" value="1"/>
</dbReference>
<evidence type="ECO:0000313" key="2">
    <source>
        <dbReference type="EMBL" id="TYP98519.1"/>
    </source>
</evidence>
<evidence type="ECO:0000313" key="3">
    <source>
        <dbReference type="Proteomes" id="UP000325105"/>
    </source>
</evidence>
<dbReference type="SUPFAM" id="SSF50939">
    <property type="entry name" value="Sialidases"/>
    <property type="match status" value="1"/>
</dbReference>
<dbReference type="Proteomes" id="UP000325105">
    <property type="component" value="Unassembled WGS sequence"/>
</dbReference>
<dbReference type="PANTHER" id="PTHR43752">
    <property type="entry name" value="BNR/ASP-BOX REPEAT FAMILY PROTEIN"/>
    <property type="match status" value="1"/>
</dbReference>
<sequence length="347" mass="38777">MGYLSKFAITGLAVCGALFVRAQHLSVRVQKTEFIFEEGKFFDQCHASTLEETAEGVLLSAWFGGKHEGSNDVVVWGARQVDGRWTAPEVWADGKVTPETQFPCWNPVLFRPRGSDKIYLYYKVGPNPREWWGMVKTSDDGGLTWSVAKRLPDGILGPIKNRPIQLADGTVLSPSSVELSEDRWIAHVERSDDGQNTWQAYPVDHASLFNVIQPSIVQHADGRLQVLCRSKEGVVATAWSTDGGRTWSSLEKTDLVNPNSGTDAIRVGGRLFIVYNPDLPGKEWWEGRAKLRLASSTDGISWTDVLNLEDEEKGEFSYPTVIQDAKGRLHISYTYNRKSIKHIVVLL</sequence>
<dbReference type="InterPro" id="IPR036278">
    <property type="entry name" value="Sialidase_sf"/>
</dbReference>
<dbReference type="InterPro" id="IPR011040">
    <property type="entry name" value="Sialidase"/>
</dbReference>
<dbReference type="Gene3D" id="2.120.10.10">
    <property type="match status" value="1"/>
</dbReference>